<evidence type="ECO:0000313" key="1">
    <source>
        <dbReference type="EMBL" id="ESK51090.1"/>
    </source>
</evidence>
<dbReference type="HOGENOM" id="CLU_037518_1_0_6"/>
<dbReference type="OrthoDB" id="3928741at2"/>
<evidence type="ECO:0000313" key="2">
    <source>
        <dbReference type="Proteomes" id="UP000018418"/>
    </source>
</evidence>
<dbReference type="InterPro" id="IPR029016">
    <property type="entry name" value="GAF-like_dom_sf"/>
</dbReference>
<gene>
    <name evidence="1" type="ORF">P255_01596</name>
</gene>
<protein>
    <recommendedName>
        <fullName evidence="3">OmpR/PhoB-type domain-containing protein</fullName>
    </recommendedName>
</protein>
<dbReference type="EMBL" id="AYEU01000006">
    <property type="protein sequence ID" value="ESK51090.1"/>
    <property type="molecule type" value="Genomic_DNA"/>
</dbReference>
<name>V2UQZ8_9GAMM</name>
<dbReference type="STRING" id="396323.VH98_02980"/>
<comment type="caution">
    <text evidence="1">The sequence shown here is derived from an EMBL/GenBank/DDBJ whole genome shotgun (WGS) entry which is preliminary data.</text>
</comment>
<reference evidence="1 2" key="1">
    <citation type="submission" date="2013-10" db="EMBL/GenBank/DDBJ databases">
        <title>The Genome Sequence of Acinetobacter brisouii CIP 110357.</title>
        <authorList>
            <consortium name="The Broad Institute Genomics Platform"/>
            <consortium name="The Broad Institute Genome Sequencing Center for Infectious Disease"/>
            <person name="Cerqueira G."/>
            <person name="Feldgarden M."/>
            <person name="Courvalin P."/>
            <person name="Grillot-Courvalin C."/>
            <person name="Clermont D."/>
            <person name="Rocha E."/>
            <person name="Yoon E.-J."/>
            <person name="Nemec A."/>
            <person name="Young S.K."/>
            <person name="Zeng Q."/>
            <person name="Gargeya S."/>
            <person name="Fitzgerald M."/>
            <person name="Abouelleil A."/>
            <person name="Alvarado L."/>
            <person name="Berlin A.M."/>
            <person name="Chapman S.B."/>
            <person name="Gainer-Dewar J."/>
            <person name="Goldberg J."/>
            <person name="Gnerre S."/>
            <person name="Griggs A."/>
            <person name="Gujja S."/>
            <person name="Hansen M."/>
            <person name="Howarth C."/>
            <person name="Imamovic A."/>
            <person name="Ireland A."/>
            <person name="Larimer J."/>
            <person name="McCowan C."/>
            <person name="Murphy C."/>
            <person name="Pearson M."/>
            <person name="Poon T.W."/>
            <person name="Priest M."/>
            <person name="Roberts A."/>
            <person name="Saif S."/>
            <person name="Shea T."/>
            <person name="Sykes S."/>
            <person name="Wortman J."/>
            <person name="Nusbaum C."/>
            <person name="Birren B."/>
        </authorList>
    </citation>
    <scope>NUCLEOTIDE SEQUENCE [LARGE SCALE GENOMIC DNA]</scope>
    <source>
        <strain evidence="1 2">CIP 110357</strain>
    </source>
</reference>
<organism evidence="1 2">
    <name type="scientific">Acinetobacter brisouii CIP 110357</name>
    <dbReference type="NCBI Taxonomy" id="1341683"/>
    <lineage>
        <taxon>Bacteria</taxon>
        <taxon>Pseudomonadati</taxon>
        <taxon>Pseudomonadota</taxon>
        <taxon>Gammaproteobacteria</taxon>
        <taxon>Moraxellales</taxon>
        <taxon>Moraxellaceae</taxon>
        <taxon>Acinetobacter</taxon>
    </lineage>
</organism>
<dbReference type="AlphaFoldDB" id="V2UQZ8"/>
<dbReference type="Gene3D" id="3.30.450.40">
    <property type="match status" value="1"/>
</dbReference>
<dbReference type="Proteomes" id="UP000018418">
    <property type="component" value="Unassembled WGS sequence"/>
</dbReference>
<sequence>MDMQHTRFSGTSTDSTLSLTAAPLLCLEQNWQSSLFGRSIQQGQHELASIADEAGMAIGVTDSCGTLLWAWSSKVMRSSAEQVHFVEGGQWSTQSVGTNAIGIALNTHQTSCVYSHENSMNSVRDWVCYATPIIDPKTKQYYGIMNLSAKYKKHSALGKLAVERCAELLSQVFHAQQQDCLSMNLFGTPQISFNQTILTITQRQTEILCILALCPAGIQLDELHYALYGDREVSLTTLKAEISQLRHLLKGGIQSRCYRLNCELQCDFLMAEKALNAGYMQTVFNLYKGEFLPKTDSPFLRAWRDAFDARLSHYIYHCQDANLLLNLVNRAPERLDAIERLLEILPEDSPYLDKVQALLDHS</sequence>
<evidence type="ECO:0008006" key="3">
    <source>
        <dbReference type="Google" id="ProtNLM"/>
    </source>
</evidence>
<accession>V2UQZ8</accession>
<dbReference type="PATRIC" id="fig|1341683.3.peg.1578"/>
<keyword evidence="2" id="KW-1185">Reference proteome</keyword>
<dbReference type="RefSeq" id="WP_004900638.1">
    <property type="nucleotide sequence ID" value="NZ_BBTI01000002.1"/>
</dbReference>
<proteinExistence type="predicted"/>